<evidence type="ECO:0000256" key="1">
    <source>
        <dbReference type="SAM" id="MobiDB-lite"/>
    </source>
</evidence>
<protein>
    <submittedName>
        <fullName evidence="3">Trypsin</fullName>
    </submittedName>
</protein>
<dbReference type="SUPFAM" id="SSF50494">
    <property type="entry name" value="Trypsin-like serine proteases"/>
    <property type="match status" value="1"/>
</dbReference>
<reference evidence="4" key="1">
    <citation type="submission" date="2016-10" db="EMBL/GenBank/DDBJ databases">
        <authorList>
            <person name="Varghese N."/>
            <person name="Submissions S."/>
        </authorList>
    </citation>
    <scope>NUCLEOTIDE SEQUENCE [LARGE SCALE GENOMIC DNA]</scope>
    <source>
        <strain evidence="4">DSM 44208</strain>
    </source>
</reference>
<dbReference type="EMBL" id="FOWQ01000007">
    <property type="protein sequence ID" value="SFP69229.1"/>
    <property type="molecule type" value="Genomic_DNA"/>
</dbReference>
<dbReference type="InterPro" id="IPR009003">
    <property type="entry name" value="Peptidase_S1_PA"/>
</dbReference>
<proteinExistence type="predicted"/>
<dbReference type="PRINTS" id="PR00722">
    <property type="entry name" value="CHYMOTRYPSIN"/>
</dbReference>
<gene>
    <name evidence="3" type="ORF">SAMN05660464_3948</name>
</gene>
<feature type="compositionally biased region" description="Low complexity" evidence="1">
    <location>
        <begin position="13"/>
        <end position="22"/>
    </location>
</feature>
<dbReference type="InterPro" id="IPR043504">
    <property type="entry name" value="Peptidase_S1_PA_chymotrypsin"/>
</dbReference>
<name>A0A1I5SES0_9ACTN</name>
<sequence>MQRTGRGPPGPAPSSSAQDGAPPRAPRVTTHDGRPPRPAPALRRNGRGGRPSASPDPRRTGTRGLQAALVGTAALLAVGVVVLTAAHCTSGTDGDTIVSFDPVIDEAPPSDLPVAGDLAAGYGPDDELPDGWYRGTAHAHPEHSDSTDQDSWNDVGVVELDEAVTGIHPAQLAAPNELDRYAQPRLNRTGFRVVGYGTEVRRADSGPQTPTPKSYPIVRRYTDVVGQKLTPQILQVNGDEHDARGGGGTCFGDSGGPAFAPDSGHLVTVTGYGYTADCRYIDGLQRVDVPVVQSWLATFGMTRAAG</sequence>
<dbReference type="Pfam" id="PF00089">
    <property type="entry name" value="Trypsin"/>
    <property type="match status" value="1"/>
</dbReference>
<feature type="region of interest" description="Disordered" evidence="1">
    <location>
        <begin position="1"/>
        <end position="62"/>
    </location>
</feature>
<dbReference type="GO" id="GO:0004252">
    <property type="term" value="F:serine-type endopeptidase activity"/>
    <property type="evidence" value="ECO:0007669"/>
    <property type="project" value="InterPro"/>
</dbReference>
<dbReference type="Gene3D" id="2.40.10.10">
    <property type="entry name" value="Trypsin-like serine proteases"/>
    <property type="match status" value="1"/>
</dbReference>
<dbReference type="InterPro" id="IPR001314">
    <property type="entry name" value="Peptidase_S1A"/>
</dbReference>
<dbReference type="STRING" id="1523247.SAMN05660464_3948"/>
<dbReference type="PROSITE" id="PS00134">
    <property type="entry name" value="TRYPSIN_HIS"/>
    <property type="match status" value="1"/>
</dbReference>
<dbReference type="InterPro" id="IPR018114">
    <property type="entry name" value="TRYPSIN_HIS"/>
</dbReference>
<dbReference type="PROSITE" id="PS50240">
    <property type="entry name" value="TRYPSIN_DOM"/>
    <property type="match status" value="1"/>
</dbReference>
<evidence type="ECO:0000259" key="2">
    <source>
        <dbReference type="PROSITE" id="PS50240"/>
    </source>
</evidence>
<evidence type="ECO:0000313" key="4">
    <source>
        <dbReference type="Proteomes" id="UP000198857"/>
    </source>
</evidence>
<dbReference type="AlphaFoldDB" id="A0A1I5SES0"/>
<dbReference type="Proteomes" id="UP000198857">
    <property type="component" value="Unassembled WGS sequence"/>
</dbReference>
<feature type="domain" description="Peptidase S1" evidence="2">
    <location>
        <begin position="46"/>
        <end position="301"/>
    </location>
</feature>
<dbReference type="SMART" id="SM00020">
    <property type="entry name" value="Tryp_SPc"/>
    <property type="match status" value="1"/>
</dbReference>
<accession>A0A1I5SES0</accession>
<dbReference type="GO" id="GO:0006508">
    <property type="term" value="P:proteolysis"/>
    <property type="evidence" value="ECO:0007669"/>
    <property type="project" value="InterPro"/>
</dbReference>
<evidence type="ECO:0000313" key="3">
    <source>
        <dbReference type="EMBL" id="SFP69229.1"/>
    </source>
</evidence>
<feature type="region of interest" description="Disordered" evidence="1">
    <location>
        <begin position="128"/>
        <end position="152"/>
    </location>
</feature>
<dbReference type="InterPro" id="IPR001254">
    <property type="entry name" value="Trypsin_dom"/>
</dbReference>
<keyword evidence="4" id="KW-1185">Reference proteome</keyword>
<organism evidence="3 4">
    <name type="scientific">Geodermatophilus dictyosporus</name>
    <dbReference type="NCBI Taxonomy" id="1523247"/>
    <lineage>
        <taxon>Bacteria</taxon>
        <taxon>Bacillati</taxon>
        <taxon>Actinomycetota</taxon>
        <taxon>Actinomycetes</taxon>
        <taxon>Geodermatophilales</taxon>
        <taxon>Geodermatophilaceae</taxon>
        <taxon>Geodermatophilus</taxon>
    </lineage>
</organism>